<sequence length="426" mass="45601">MSSSLDYATTRQEVRFPGAHGHELAGRLERPRGVAPRGVALFAHCFTCSKDVRAAARVSAALAGKGFAVLSFDFTGLGESGGDFAETTFSSNVEDLVAAARWLEEQHHGPGLLVGHSLGGAAVLAAAPRLPGVKAVATLNAPSGPDHVRHLFAEQVEEIRGAGEAEVTLAGRRFTIRRQFVEDIAEHDLLEGLGRLGKALLVCHAPRDEVVGIDNASRLFAAARHPKSFVSLDDADHMLSRRADSRYAAEVIAAWAGRYLASGEETAAAPETESAYQVSVVEAGQGGQDGQDGYANQVRAGHHRLMADEPADLGGTDRGPNPYDLLLAALGACTAITLRMYARRKKLPLEGIEVGLRHEKVHVDDCLDCESVTGKVDVIEREITLSGDLDAKTRDRLLEIADKCPVHRTLHNEVRVRSRLTGTDPG</sequence>
<dbReference type="RefSeq" id="WP_092614165.1">
    <property type="nucleotide sequence ID" value="NZ_FNCV01000001.1"/>
</dbReference>
<dbReference type="Pfam" id="PF12146">
    <property type="entry name" value="Hydrolase_4"/>
    <property type="match status" value="1"/>
</dbReference>
<dbReference type="InterPro" id="IPR029058">
    <property type="entry name" value="AB_hydrolase_fold"/>
</dbReference>
<dbReference type="Pfam" id="PF02566">
    <property type="entry name" value="OsmC"/>
    <property type="match status" value="1"/>
</dbReference>
<reference evidence="3" key="1">
    <citation type="submission" date="2016-10" db="EMBL/GenBank/DDBJ databases">
        <authorList>
            <person name="Varghese N."/>
            <person name="Submissions S."/>
        </authorList>
    </citation>
    <scope>NUCLEOTIDE SEQUENCE [LARGE SCALE GENOMIC DNA]</scope>
    <source>
        <strain evidence="3">930I</strain>
    </source>
</reference>
<dbReference type="Proteomes" id="UP000217076">
    <property type="component" value="Unassembled WGS sequence"/>
</dbReference>
<dbReference type="InterPro" id="IPR022742">
    <property type="entry name" value="Hydrolase_4"/>
</dbReference>
<name>A0A1G7U8A9_9PROT</name>
<dbReference type="InterPro" id="IPR036102">
    <property type="entry name" value="OsmC/Ohrsf"/>
</dbReference>
<dbReference type="InterPro" id="IPR015946">
    <property type="entry name" value="KH_dom-like_a/b"/>
</dbReference>
<evidence type="ECO:0000313" key="3">
    <source>
        <dbReference type="Proteomes" id="UP000217076"/>
    </source>
</evidence>
<accession>A0A1G7U8A9</accession>
<dbReference type="InterPro" id="IPR003718">
    <property type="entry name" value="OsmC/Ohr_fam"/>
</dbReference>
<evidence type="ECO:0000313" key="2">
    <source>
        <dbReference type="EMBL" id="SDG43806.1"/>
    </source>
</evidence>
<dbReference type="PANTHER" id="PTHR39624:SF2">
    <property type="entry name" value="OSMC-LIKE PROTEIN"/>
    <property type="match status" value="1"/>
</dbReference>
<dbReference type="EMBL" id="FNCV01000001">
    <property type="protein sequence ID" value="SDG43806.1"/>
    <property type="molecule type" value="Genomic_DNA"/>
</dbReference>
<dbReference type="OrthoDB" id="9789573at2"/>
<keyword evidence="3" id="KW-1185">Reference proteome</keyword>
<dbReference type="Gene3D" id="3.40.50.1820">
    <property type="entry name" value="alpha/beta hydrolase"/>
    <property type="match status" value="1"/>
</dbReference>
<dbReference type="Gene3D" id="3.30.300.20">
    <property type="match status" value="1"/>
</dbReference>
<protein>
    <submittedName>
        <fullName evidence="2">Putative redox protein</fullName>
    </submittedName>
</protein>
<dbReference type="PANTHER" id="PTHR39624">
    <property type="entry name" value="PROTEIN INVOLVED IN RIMO-MEDIATED BETA-METHYLTHIOLATION OF RIBOSOMAL PROTEIN S12 YCAO"/>
    <property type="match status" value="1"/>
</dbReference>
<gene>
    <name evidence="2" type="ORF">SAMN05421742_101246</name>
</gene>
<dbReference type="SUPFAM" id="SSF53474">
    <property type="entry name" value="alpha/beta-Hydrolases"/>
    <property type="match status" value="1"/>
</dbReference>
<proteinExistence type="predicted"/>
<dbReference type="STRING" id="83401.SAMN05421742_101246"/>
<dbReference type="SUPFAM" id="SSF82784">
    <property type="entry name" value="OsmC-like"/>
    <property type="match status" value="1"/>
</dbReference>
<organism evidence="2 3">
    <name type="scientific">Roseospirillum parvum</name>
    <dbReference type="NCBI Taxonomy" id="83401"/>
    <lineage>
        <taxon>Bacteria</taxon>
        <taxon>Pseudomonadati</taxon>
        <taxon>Pseudomonadota</taxon>
        <taxon>Alphaproteobacteria</taxon>
        <taxon>Rhodospirillales</taxon>
        <taxon>Rhodospirillaceae</taxon>
        <taxon>Roseospirillum</taxon>
    </lineage>
</organism>
<feature type="domain" description="Serine aminopeptidase S33" evidence="1">
    <location>
        <begin position="52"/>
        <end position="142"/>
    </location>
</feature>
<evidence type="ECO:0000259" key="1">
    <source>
        <dbReference type="Pfam" id="PF12146"/>
    </source>
</evidence>
<dbReference type="AlphaFoldDB" id="A0A1G7U8A9"/>
<dbReference type="ESTHER" id="9rhiz-a0a1g7u8a9">
    <property type="family name" value="Est-OsmC"/>
</dbReference>